<evidence type="ECO:0000313" key="1">
    <source>
        <dbReference type="EMBL" id="TNV71659.1"/>
    </source>
</evidence>
<dbReference type="EMBL" id="RRYP01029740">
    <property type="protein sequence ID" value="TNV71659.1"/>
    <property type="molecule type" value="Genomic_DNA"/>
</dbReference>
<evidence type="ECO:0000313" key="2">
    <source>
        <dbReference type="Proteomes" id="UP000785679"/>
    </source>
</evidence>
<proteinExistence type="predicted"/>
<name>A0A8J8SV00_HALGN</name>
<accession>A0A8J8SV00</accession>
<sequence length="99" mass="11868">MQRRFKEFIDKKQFFDLNIQMGFFFKFTDQCFVSGFTKFQTSPGRTPEIAVFNYSGMTYHQYPVIFQTNSANSQSQLLSIKLPDFFFGRFFHSLRTLIW</sequence>
<dbReference type="AlphaFoldDB" id="A0A8J8SV00"/>
<reference evidence="1" key="1">
    <citation type="submission" date="2019-06" db="EMBL/GenBank/DDBJ databases">
        <authorList>
            <person name="Zheng W."/>
        </authorList>
    </citation>
    <scope>NUCLEOTIDE SEQUENCE</scope>
    <source>
        <strain evidence="1">QDHG01</strain>
    </source>
</reference>
<gene>
    <name evidence="1" type="ORF">FGO68_gene15110</name>
</gene>
<organism evidence="1 2">
    <name type="scientific">Halteria grandinella</name>
    <dbReference type="NCBI Taxonomy" id="5974"/>
    <lineage>
        <taxon>Eukaryota</taxon>
        <taxon>Sar</taxon>
        <taxon>Alveolata</taxon>
        <taxon>Ciliophora</taxon>
        <taxon>Intramacronucleata</taxon>
        <taxon>Spirotrichea</taxon>
        <taxon>Stichotrichia</taxon>
        <taxon>Sporadotrichida</taxon>
        <taxon>Halteriidae</taxon>
        <taxon>Halteria</taxon>
    </lineage>
</organism>
<comment type="caution">
    <text evidence="1">The sequence shown here is derived from an EMBL/GenBank/DDBJ whole genome shotgun (WGS) entry which is preliminary data.</text>
</comment>
<keyword evidence="2" id="KW-1185">Reference proteome</keyword>
<dbReference type="Proteomes" id="UP000785679">
    <property type="component" value="Unassembled WGS sequence"/>
</dbReference>
<protein>
    <submittedName>
        <fullName evidence="1">Uncharacterized protein</fullName>
    </submittedName>
</protein>